<gene>
    <name evidence="1" type="ORF">ACFSJ0_33050</name>
</gene>
<evidence type="ECO:0000313" key="2">
    <source>
        <dbReference type="Proteomes" id="UP001597097"/>
    </source>
</evidence>
<proteinExistence type="predicted"/>
<dbReference type="Proteomes" id="UP001597097">
    <property type="component" value="Unassembled WGS sequence"/>
</dbReference>
<name>A0ABW4GGL3_9ACTN</name>
<evidence type="ECO:0000313" key="1">
    <source>
        <dbReference type="EMBL" id="MFD1541917.1"/>
    </source>
</evidence>
<dbReference type="RefSeq" id="WP_219535560.1">
    <property type="nucleotide sequence ID" value="NZ_JAHKRM010000026.1"/>
</dbReference>
<accession>A0ABW4GGL3</accession>
<comment type="caution">
    <text evidence="1">The sequence shown here is derived from an EMBL/GenBank/DDBJ whole genome shotgun (WGS) entry which is preliminary data.</text>
</comment>
<dbReference type="EMBL" id="JBHUCM010000031">
    <property type="protein sequence ID" value="MFD1541917.1"/>
    <property type="molecule type" value="Genomic_DNA"/>
</dbReference>
<protein>
    <submittedName>
        <fullName evidence="1">Uncharacterized protein</fullName>
    </submittedName>
</protein>
<keyword evidence="2" id="KW-1185">Reference proteome</keyword>
<organism evidence="1 2">
    <name type="scientific">Nonomuraea guangzhouensis</name>
    <dbReference type="NCBI Taxonomy" id="1291555"/>
    <lineage>
        <taxon>Bacteria</taxon>
        <taxon>Bacillati</taxon>
        <taxon>Actinomycetota</taxon>
        <taxon>Actinomycetes</taxon>
        <taxon>Streptosporangiales</taxon>
        <taxon>Streptosporangiaceae</taxon>
        <taxon>Nonomuraea</taxon>
    </lineage>
</organism>
<reference evidence="2" key="1">
    <citation type="journal article" date="2019" name="Int. J. Syst. Evol. Microbiol.">
        <title>The Global Catalogue of Microorganisms (GCM) 10K type strain sequencing project: providing services to taxonomists for standard genome sequencing and annotation.</title>
        <authorList>
            <consortium name="The Broad Institute Genomics Platform"/>
            <consortium name="The Broad Institute Genome Sequencing Center for Infectious Disease"/>
            <person name="Wu L."/>
            <person name="Ma J."/>
        </authorList>
    </citation>
    <scope>NUCLEOTIDE SEQUENCE [LARGE SCALE GENOMIC DNA]</scope>
    <source>
        <strain evidence="2">CGMCC 1.15399</strain>
    </source>
</reference>
<sequence>MTKESLQERFGNEWVIHTFLMIGVAASRGRQRLTPEEEARGMVLVLLAADLEELAGKLAAQPDCRTPVTPLTSKIGWRAIPGP</sequence>